<accession>A0ABQ1G7L9</accession>
<keyword evidence="6" id="KW-1185">Reference proteome</keyword>
<comment type="pathway">
    <text evidence="1">Amino-acid biosynthesis; L-asparagine biosynthesis; L-asparagine from L-aspartate (L-Gln route): step 1/1.</text>
</comment>
<dbReference type="InterPro" id="IPR001962">
    <property type="entry name" value="Asn_synthase"/>
</dbReference>
<name>A0ABQ1G7L9_9SPHN</name>
<reference evidence="6" key="1">
    <citation type="journal article" date="2019" name="Int. J. Syst. Evol. Microbiol.">
        <title>The Global Catalogue of Microorganisms (GCM) 10K type strain sequencing project: providing services to taxonomists for standard genome sequencing and annotation.</title>
        <authorList>
            <consortium name="The Broad Institute Genomics Platform"/>
            <consortium name="The Broad Institute Genome Sequencing Center for Infectious Disease"/>
            <person name="Wu L."/>
            <person name="Ma J."/>
        </authorList>
    </citation>
    <scope>NUCLEOTIDE SEQUENCE [LARGE SCALE GENOMIC DNA]</scope>
    <source>
        <strain evidence="6">CGMCC 1.10106</strain>
    </source>
</reference>
<comment type="caution">
    <text evidence="5">The sequence shown here is derived from an EMBL/GenBank/DDBJ whole genome shotgun (WGS) entry which is preliminary data.</text>
</comment>
<dbReference type="InterPro" id="IPR051786">
    <property type="entry name" value="ASN_synthetase/amidase"/>
</dbReference>
<dbReference type="SUPFAM" id="SSF56235">
    <property type="entry name" value="N-terminal nucleophile aminohydrolases (Ntn hydrolases)"/>
    <property type="match status" value="1"/>
</dbReference>
<dbReference type="Pfam" id="PF00733">
    <property type="entry name" value="Asn_synthase"/>
    <property type="match status" value="1"/>
</dbReference>
<dbReference type="InterPro" id="IPR017932">
    <property type="entry name" value="GATase_2_dom"/>
</dbReference>
<evidence type="ECO:0000256" key="1">
    <source>
        <dbReference type="ARBA" id="ARBA00005187"/>
    </source>
</evidence>
<dbReference type="PROSITE" id="PS51278">
    <property type="entry name" value="GATASE_TYPE_2"/>
    <property type="match status" value="1"/>
</dbReference>
<evidence type="ECO:0000313" key="6">
    <source>
        <dbReference type="Proteomes" id="UP000618591"/>
    </source>
</evidence>
<feature type="domain" description="Glutamine amidotransferase type-2" evidence="4">
    <location>
        <begin position="1"/>
        <end position="142"/>
    </location>
</feature>
<dbReference type="Gene3D" id="3.40.50.620">
    <property type="entry name" value="HUPs"/>
    <property type="match status" value="2"/>
</dbReference>
<evidence type="ECO:0000256" key="3">
    <source>
        <dbReference type="ARBA" id="ARBA00048741"/>
    </source>
</evidence>
<dbReference type="InterPro" id="IPR014729">
    <property type="entry name" value="Rossmann-like_a/b/a_fold"/>
</dbReference>
<proteinExistence type="predicted"/>
<dbReference type="EMBL" id="BMDW01000003">
    <property type="protein sequence ID" value="GGA38323.1"/>
    <property type="molecule type" value="Genomic_DNA"/>
</dbReference>
<dbReference type="SUPFAM" id="SSF52402">
    <property type="entry name" value="Adenine nucleotide alpha hydrolases-like"/>
    <property type="match status" value="1"/>
</dbReference>
<dbReference type="Gene3D" id="3.60.20.10">
    <property type="entry name" value="Glutamine Phosphoribosylpyrophosphate, subunit 1, domain 1"/>
    <property type="match status" value="1"/>
</dbReference>
<evidence type="ECO:0000259" key="4">
    <source>
        <dbReference type="PROSITE" id="PS51278"/>
    </source>
</evidence>
<sequence length="572" mass="63035">MLVADLRIDNRDELIARFDVAQDAKAWSDSRLLMHAYEVWGIGVLDHVIGDFAFAIWDRRSDRLYLGCDPTGQRPLHYRVTPSRVEFASMPVGLIAVMPGRAMVDAEKIAAFIDKRHSPLSSSYLDCIFRVPPGHYVVFDSGVRTERRYWDPQPKTLRLARTQDYVDAFHAHLEQAVEARLRDAGAIVGTQLSSGRDSSAITAIAARLLEPTGGRVLSATGAPRAGFTGAAPDRKAIDESAVAAETARKYANVAHVVVRPEHSFDFGDCERLWDYYQEPFINACNFPWLAGINRTLGEHGVSVLLTGDLGNLTISAGGYAILPDFLWQGSWRSWLREFRILGAEGRMRWRGALAVTAGGYIPRPIWALLARATGRSSQDPGRPLLQKAWQSTDRTASIMAQPPRNTYSNRVDQILHTSIAGIRKGNLAQFGIDERDPTSDRRLIEFCLSLPADQLLKDGIERPLFIAAMTDLVAPDVIAGTLRGLQAADWYASYSRASLQGHVSTISANDRVAAIIDVEALEALVGSWPERGHASPNDAFAFRAPLMKTLSAAHFIQALDAKTSEWSTAIDC</sequence>
<protein>
    <recommendedName>
        <fullName evidence="2">asparagine synthase (glutamine-hydrolyzing)</fullName>
        <ecNumber evidence="2">6.3.5.4</ecNumber>
    </recommendedName>
</protein>
<evidence type="ECO:0000256" key="2">
    <source>
        <dbReference type="ARBA" id="ARBA00012737"/>
    </source>
</evidence>
<dbReference type="PANTHER" id="PTHR43284">
    <property type="entry name" value="ASPARAGINE SYNTHETASE (GLUTAMINE-HYDROLYZING)"/>
    <property type="match status" value="1"/>
</dbReference>
<dbReference type="EC" id="6.3.5.4" evidence="2"/>
<dbReference type="Proteomes" id="UP000618591">
    <property type="component" value="Unassembled WGS sequence"/>
</dbReference>
<dbReference type="InterPro" id="IPR029055">
    <property type="entry name" value="Ntn_hydrolases_N"/>
</dbReference>
<evidence type="ECO:0000313" key="5">
    <source>
        <dbReference type="EMBL" id="GGA38323.1"/>
    </source>
</evidence>
<organism evidence="5 6">
    <name type="scientific">Sphingomonas psychrolutea</name>
    <dbReference type="NCBI Taxonomy" id="1259676"/>
    <lineage>
        <taxon>Bacteria</taxon>
        <taxon>Pseudomonadati</taxon>
        <taxon>Pseudomonadota</taxon>
        <taxon>Alphaproteobacteria</taxon>
        <taxon>Sphingomonadales</taxon>
        <taxon>Sphingomonadaceae</taxon>
        <taxon>Sphingomonas</taxon>
    </lineage>
</organism>
<dbReference type="PANTHER" id="PTHR43284:SF1">
    <property type="entry name" value="ASPARAGINE SYNTHETASE"/>
    <property type="match status" value="1"/>
</dbReference>
<comment type="catalytic activity">
    <reaction evidence="3">
        <text>L-aspartate + L-glutamine + ATP + H2O = L-asparagine + L-glutamate + AMP + diphosphate + H(+)</text>
        <dbReference type="Rhea" id="RHEA:12228"/>
        <dbReference type="ChEBI" id="CHEBI:15377"/>
        <dbReference type="ChEBI" id="CHEBI:15378"/>
        <dbReference type="ChEBI" id="CHEBI:29985"/>
        <dbReference type="ChEBI" id="CHEBI:29991"/>
        <dbReference type="ChEBI" id="CHEBI:30616"/>
        <dbReference type="ChEBI" id="CHEBI:33019"/>
        <dbReference type="ChEBI" id="CHEBI:58048"/>
        <dbReference type="ChEBI" id="CHEBI:58359"/>
        <dbReference type="ChEBI" id="CHEBI:456215"/>
        <dbReference type="EC" id="6.3.5.4"/>
    </reaction>
</comment>
<gene>
    <name evidence="5" type="ORF">GCM10011395_05770</name>
</gene>
<dbReference type="Pfam" id="PF13537">
    <property type="entry name" value="GATase_7"/>
    <property type="match status" value="1"/>
</dbReference>